<sequence>MGKKEITVNPKMIKKFFLSFLLGFISLYFIEHKSSTKAYPGKLDYNERFVNMDLKISALYLETFFGERVPIPTDNWKNRDVYYKSDFHNYKYSSQRYLKATIIDYKYGILFSLIYFLIFIFFSFFKFKVKK</sequence>
<dbReference type="AlphaFoldDB" id="A0A165QXM3"/>
<accession>A0A165QXM3</accession>
<comment type="caution">
    <text evidence="2">The sequence shown here is derived from an EMBL/GenBank/DDBJ whole genome shotgun (WGS) entry which is preliminary data.</text>
</comment>
<reference evidence="2 3" key="1">
    <citation type="submission" date="2016-01" db="EMBL/GenBank/DDBJ databases">
        <title>Whole genome sequencing of Myroides marinus L41.</title>
        <authorList>
            <person name="Hong K.W."/>
        </authorList>
    </citation>
    <scope>NUCLEOTIDE SEQUENCE [LARGE SCALE GENOMIC DNA]</scope>
    <source>
        <strain evidence="2 3">L41</strain>
    </source>
</reference>
<keyword evidence="1" id="KW-1133">Transmembrane helix</keyword>
<evidence type="ECO:0000313" key="2">
    <source>
        <dbReference type="EMBL" id="KZE77142.1"/>
    </source>
</evidence>
<feature type="transmembrane region" description="Helical" evidence="1">
    <location>
        <begin position="12"/>
        <end position="30"/>
    </location>
</feature>
<evidence type="ECO:0000313" key="3">
    <source>
        <dbReference type="Proteomes" id="UP000076630"/>
    </source>
</evidence>
<dbReference type="RefSeq" id="WP_038987102.1">
    <property type="nucleotide sequence ID" value="NZ_JWJO01000041.1"/>
</dbReference>
<dbReference type="Proteomes" id="UP000076630">
    <property type="component" value="Unassembled WGS sequence"/>
</dbReference>
<evidence type="ECO:0000256" key="1">
    <source>
        <dbReference type="SAM" id="Phobius"/>
    </source>
</evidence>
<organism evidence="2 3">
    <name type="scientific">Myroides marinus</name>
    <dbReference type="NCBI Taxonomy" id="703342"/>
    <lineage>
        <taxon>Bacteria</taxon>
        <taxon>Pseudomonadati</taxon>
        <taxon>Bacteroidota</taxon>
        <taxon>Flavobacteriia</taxon>
        <taxon>Flavobacteriales</taxon>
        <taxon>Flavobacteriaceae</taxon>
        <taxon>Myroides</taxon>
    </lineage>
</organism>
<keyword evidence="3" id="KW-1185">Reference proteome</keyword>
<keyword evidence="1" id="KW-0472">Membrane</keyword>
<dbReference type="EMBL" id="LQNU01000074">
    <property type="protein sequence ID" value="KZE77142.1"/>
    <property type="molecule type" value="Genomic_DNA"/>
</dbReference>
<feature type="transmembrane region" description="Helical" evidence="1">
    <location>
        <begin position="107"/>
        <end position="125"/>
    </location>
</feature>
<protein>
    <submittedName>
        <fullName evidence="2">Uncharacterized protein</fullName>
    </submittedName>
</protein>
<keyword evidence="1" id="KW-0812">Transmembrane</keyword>
<name>A0A165QXM3_9FLAO</name>
<proteinExistence type="predicted"/>
<gene>
    <name evidence="2" type="ORF">AV926_14875</name>
</gene>